<evidence type="ECO:0000256" key="9">
    <source>
        <dbReference type="ARBA" id="ARBA00023201"/>
    </source>
</evidence>
<comment type="similarity">
    <text evidence="11">Belongs to the amiloride-sensitive sodium channel (TC 1.A.6) family.</text>
</comment>
<name>A0ABY7DWJ0_MYAAR</name>
<keyword evidence="15" id="KW-1185">Reference proteome</keyword>
<keyword evidence="3 11" id="KW-0894">Sodium channel</keyword>
<feature type="compositionally biased region" description="Basic and acidic residues" evidence="12">
    <location>
        <begin position="62"/>
        <end position="73"/>
    </location>
</feature>
<protein>
    <submittedName>
        <fullName evidence="14">Uncharacterized protein</fullName>
    </submittedName>
</protein>
<keyword evidence="9 11" id="KW-0739">Sodium transport</keyword>
<evidence type="ECO:0000313" key="15">
    <source>
        <dbReference type="Proteomes" id="UP001164746"/>
    </source>
</evidence>
<dbReference type="EMBL" id="CP111014">
    <property type="protein sequence ID" value="WAR00972.1"/>
    <property type="molecule type" value="Genomic_DNA"/>
</dbReference>
<feature type="region of interest" description="Disordered" evidence="12">
    <location>
        <begin position="1"/>
        <end position="103"/>
    </location>
</feature>
<keyword evidence="10 11" id="KW-0407">Ion channel</keyword>
<dbReference type="PANTHER" id="PTHR11690">
    <property type="entry name" value="AMILORIDE-SENSITIVE SODIUM CHANNEL-RELATED"/>
    <property type="match status" value="1"/>
</dbReference>
<evidence type="ECO:0000256" key="7">
    <source>
        <dbReference type="ARBA" id="ARBA00023065"/>
    </source>
</evidence>
<dbReference type="PANTHER" id="PTHR11690:SF248">
    <property type="entry name" value="PICKPOCKET 17, ISOFORM A"/>
    <property type="match status" value="1"/>
</dbReference>
<evidence type="ECO:0000256" key="11">
    <source>
        <dbReference type="RuleBase" id="RU000679"/>
    </source>
</evidence>
<evidence type="ECO:0000256" key="4">
    <source>
        <dbReference type="ARBA" id="ARBA00022692"/>
    </source>
</evidence>
<evidence type="ECO:0000256" key="2">
    <source>
        <dbReference type="ARBA" id="ARBA00022448"/>
    </source>
</evidence>
<evidence type="ECO:0000256" key="1">
    <source>
        <dbReference type="ARBA" id="ARBA00004141"/>
    </source>
</evidence>
<evidence type="ECO:0000256" key="12">
    <source>
        <dbReference type="SAM" id="MobiDB-lite"/>
    </source>
</evidence>
<evidence type="ECO:0000256" key="8">
    <source>
        <dbReference type="ARBA" id="ARBA00023136"/>
    </source>
</evidence>
<gene>
    <name evidence="14" type="ORF">MAR_025344</name>
</gene>
<evidence type="ECO:0000313" key="14">
    <source>
        <dbReference type="EMBL" id="WAR00972.1"/>
    </source>
</evidence>
<proteinExistence type="inferred from homology"/>
<dbReference type="InterPro" id="IPR001873">
    <property type="entry name" value="ENaC"/>
</dbReference>
<feature type="compositionally biased region" description="Basic and acidic residues" evidence="12">
    <location>
        <begin position="1"/>
        <end position="24"/>
    </location>
</feature>
<keyword evidence="2 11" id="KW-0813">Transport</keyword>
<evidence type="ECO:0000256" key="6">
    <source>
        <dbReference type="ARBA" id="ARBA00023053"/>
    </source>
</evidence>
<keyword evidence="7 11" id="KW-0406">Ion transport</keyword>
<comment type="subcellular location">
    <subcellularLocation>
        <location evidence="1">Membrane</location>
        <topology evidence="1">Multi-pass membrane protein</topology>
    </subcellularLocation>
</comment>
<feature type="compositionally biased region" description="Basic and acidic residues" evidence="12">
    <location>
        <begin position="44"/>
        <end position="55"/>
    </location>
</feature>
<evidence type="ECO:0000256" key="3">
    <source>
        <dbReference type="ARBA" id="ARBA00022461"/>
    </source>
</evidence>
<evidence type="ECO:0000256" key="13">
    <source>
        <dbReference type="SAM" id="Phobius"/>
    </source>
</evidence>
<organism evidence="14 15">
    <name type="scientific">Mya arenaria</name>
    <name type="common">Soft-shell clam</name>
    <dbReference type="NCBI Taxonomy" id="6604"/>
    <lineage>
        <taxon>Eukaryota</taxon>
        <taxon>Metazoa</taxon>
        <taxon>Spiralia</taxon>
        <taxon>Lophotrochozoa</taxon>
        <taxon>Mollusca</taxon>
        <taxon>Bivalvia</taxon>
        <taxon>Autobranchia</taxon>
        <taxon>Heteroconchia</taxon>
        <taxon>Euheterodonta</taxon>
        <taxon>Imparidentia</taxon>
        <taxon>Neoheterodontei</taxon>
        <taxon>Myida</taxon>
        <taxon>Myoidea</taxon>
        <taxon>Myidae</taxon>
        <taxon>Mya</taxon>
    </lineage>
</organism>
<accession>A0ABY7DWJ0</accession>
<evidence type="ECO:0000256" key="5">
    <source>
        <dbReference type="ARBA" id="ARBA00022989"/>
    </source>
</evidence>
<keyword evidence="4 11" id="KW-0812">Transmembrane</keyword>
<keyword evidence="8 13" id="KW-0472">Membrane</keyword>
<evidence type="ECO:0000256" key="10">
    <source>
        <dbReference type="ARBA" id="ARBA00023303"/>
    </source>
</evidence>
<dbReference type="Pfam" id="PF00858">
    <property type="entry name" value="ASC"/>
    <property type="match status" value="1"/>
</dbReference>
<keyword evidence="5 13" id="KW-1133">Transmembrane helix</keyword>
<dbReference type="Proteomes" id="UP001164746">
    <property type="component" value="Chromosome 3"/>
</dbReference>
<keyword evidence="6" id="KW-0915">Sodium</keyword>
<reference evidence="14" key="1">
    <citation type="submission" date="2022-11" db="EMBL/GenBank/DDBJ databases">
        <title>Centuries of genome instability and evolution in soft-shell clam transmissible cancer (bioRxiv).</title>
        <authorList>
            <person name="Hart S.F.M."/>
            <person name="Yonemitsu M.A."/>
            <person name="Giersch R.M."/>
            <person name="Beal B.F."/>
            <person name="Arriagada G."/>
            <person name="Davis B.W."/>
            <person name="Ostrander E.A."/>
            <person name="Goff S.P."/>
            <person name="Metzger M.J."/>
        </authorList>
    </citation>
    <scope>NUCLEOTIDE SEQUENCE</scope>
    <source>
        <strain evidence="14">MELC-2E11</strain>
        <tissue evidence="14">Siphon/mantle</tissue>
    </source>
</reference>
<feature type="transmembrane region" description="Helical" evidence="13">
    <location>
        <begin position="462"/>
        <end position="492"/>
    </location>
</feature>
<sequence>MKIRSEEIHPDPACRDSSRSDQDLRYPPPPPLALHPVPGLQMEEDSRSWEERCDRYFSSISDTEKDRGQEKHLPPPTTPEYTPAAGNGHSQQIPGTDRVEDNVQPWSNLSDLKLPLAKNKVLRRVQSGALARVDVHVCNLNLVKKSSIENSPSSSFLEELIGRTNESSRTEQLKRDVKQVLESNGHFSEWIEDDAFIEYLEADVVVQEMQKLSGGSLVRRLAAYQNPGLLRRLGAVATADVQRHGHTASGALLDCWMGNRRCQQTDYSNHVDGTTGGCLTFSILPRTREIVVTMDIQISEYIPDLTTGVGIAVYIHPKDTPPNTGTRIIATHGAQHIIDIQKVKSIIRKQHDCDSGSKTIQESERACLDERVNVACGCQLRGDTDGACDLLSYDTETLFQADMKSDGLFTEADLRSLQDLLGHGRGHSNVSASTVQDNVVRVTLDVSHVVEEVWREDVEMSVLALLSGLGGLSALVAGVSLITVLQVAWLLASSAVRACRKSCCRYNS</sequence>